<protein>
    <submittedName>
        <fullName evidence="7">Insulin-like growth factor-binding protein 2</fullName>
    </submittedName>
</protein>
<dbReference type="GO" id="GO:0035718">
    <property type="term" value="F:macrophage migration inhibitory factor binding"/>
    <property type="evidence" value="ECO:0007669"/>
    <property type="project" value="InterPro"/>
</dbReference>
<dbReference type="InParanoid" id="A0A665X1N2"/>
<evidence type="ECO:0000256" key="1">
    <source>
        <dbReference type="ARBA" id="ARBA00023157"/>
    </source>
</evidence>
<keyword evidence="5" id="KW-1133">Transmembrane helix</keyword>
<keyword evidence="5" id="KW-0812">Transmembrane</keyword>
<dbReference type="RefSeq" id="XP_029377517.1">
    <property type="nucleotide sequence ID" value="XM_029521657.1"/>
</dbReference>
<gene>
    <name evidence="7" type="primary">LOC115055685</name>
</gene>
<reference evidence="7" key="3">
    <citation type="submission" date="2025-09" db="UniProtKB">
        <authorList>
            <consortium name="Ensembl"/>
        </authorList>
    </citation>
    <scope>IDENTIFICATION</scope>
</reference>
<sequence>MSDPENPNQPLLRAPSQGTAANAGEGGNSRRSSRAYKIAGLTLLACVLIVGQAMIAYFLLSQRNDIKSLEEQSNSLKTQLGEGRSVAGPMQMHVPIQTLTLTDDSVEEDSSTGAPERKVPMLGTSCWMELSGQMPVQVPGFRPACDENGQYKVEQCFHNECWCVNPFNGKQVPGSLRTGQRVKCPRATGGPRTLQAQTEVDV</sequence>
<dbReference type="InterPro" id="IPR043530">
    <property type="entry name" value="CD74_antigen"/>
</dbReference>
<reference evidence="7" key="1">
    <citation type="submission" date="2021-04" db="EMBL/GenBank/DDBJ databases">
        <authorList>
            <consortium name="Wellcome Sanger Institute Data Sharing"/>
        </authorList>
    </citation>
    <scope>NUCLEOTIDE SEQUENCE [LARGE SCALE GENOMIC DNA]</scope>
</reference>
<dbReference type="GeneID" id="115055685"/>
<dbReference type="InterPro" id="IPR000716">
    <property type="entry name" value="Thyroglobulin_1"/>
</dbReference>
<dbReference type="FunCoup" id="A0A665X1N2">
    <property type="interactions" value="33"/>
</dbReference>
<evidence type="ECO:0000313" key="7">
    <source>
        <dbReference type="Ensembl" id="ENSENLP00000050173.1"/>
    </source>
</evidence>
<dbReference type="PROSITE" id="PS00484">
    <property type="entry name" value="THYROGLOBULIN_1_1"/>
    <property type="match status" value="1"/>
</dbReference>
<dbReference type="RefSeq" id="XP_029377518.1">
    <property type="nucleotide sequence ID" value="XM_029521658.1"/>
</dbReference>
<dbReference type="PROSITE" id="PS51162">
    <property type="entry name" value="THYROGLOBULIN_1_2"/>
    <property type="match status" value="1"/>
</dbReference>
<dbReference type="PIRSF" id="PIRSF001992">
    <property type="entry name" value="CD74_antigen"/>
    <property type="match status" value="1"/>
</dbReference>
<feature type="transmembrane region" description="Helical" evidence="5">
    <location>
        <begin position="38"/>
        <end position="60"/>
    </location>
</feature>
<dbReference type="GO" id="GO:0019882">
    <property type="term" value="P:antigen processing and presentation"/>
    <property type="evidence" value="ECO:0007669"/>
    <property type="project" value="InterPro"/>
</dbReference>
<dbReference type="RefSeq" id="XP_029377516.1">
    <property type="nucleotide sequence ID" value="XM_029521656.1"/>
</dbReference>
<dbReference type="Ensembl" id="ENSENLT00000051406.1">
    <property type="protein sequence ID" value="ENSENLP00000050173.1"/>
    <property type="gene ID" value="ENSENLG00000021097.1"/>
</dbReference>
<keyword evidence="1 2" id="KW-1015">Disulfide bond</keyword>
<dbReference type="SMART" id="SM00211">
    <property type="entry name" value="TY"/>
    <property type="match status" value="1"/>
</dbReference>
<evidence type="ECO:0000256" key="4">
    <source>
        <dbReference type="SAM" id="MobiDB-lite"/>
    </source>
</evidence>
<dbReference type="InterPro" id="IPR015386">
    <property type="entry name" value="MHC_II-assoc_invar/CLIP_MHC-bd"/>
</dbReference>
<dbReference type="GO" id="GO:0006886">
    <property type="term" value="P:intracellular protein transport"/>
    <property type="evidence" value="ECO:0007669"/>
    <property type="project" value="InterPro"/>
</dbReference>
<feature type="disulfide bond" evidence="2">
    <location>
        <begin position="163"/>
        <end position="184"/>
    </location>
</feature>
<dbReference type="OMA" id="CVLIAGQ"/>
<dbReference type="InterPro" id="IPR036857">
    <property type="entry name" value="Thyroglobulin_1_sf"/>
</dbReference>
<dbReference type="GO" id="GO:0042289">
    <property type="term" value="F:MHC class II protein binding"/>
    <property type="evidence" value="ECO:0007669"/>
    <property type="project" value="InterPro"/>
</dbReference>
<evidence type="ECO:0000256" key="5">
    <source>
        <dbReference type="SAM" id="Phobius"/>
    </source>
</evidence>
<dbReference type="Pfam" id="PF09307">
    <property type="entry name" value="MHC2-interact"/>
    <property type="match status" value="1"/>
</dbReference>
<evidence type="ECO:0000313" key="8">
    <source>
        <dbReference type="Proteomes" id="UP000472264"/>
    </source>
</evidence>
<comment type="caution">
    <text evidence="3">Lacks conserved residue(s) required for the propagation of feature annotation.</text>
</comment>
<reference evidence="7" key="2">
    <citation type="submission" date="2025-08" db="UniProtKB">
        <authorList>
            <consortium name="Ensembl"/>
        </authorList>
    </citation>
    <scope>IDENTIFICATION</scope>
</reference>
<dbReference type="CDD" id="cd00191">
    <property type="entry name" value="TY"/>
    <property type="match status" value="1"/>
</dbReference>
<dbReference type="CTD" id="30645"/>
<evidence type="ECO:0000256" key="2">
    <source>
        <dbReference type="PIRSR" id="PIRSR001992-1"/>
    </source>
</evidence>
<dbReference type="SUPFAM" id="SSF57610">
    <property type="entry name" value="Thyroglobulin type-1 domain"/>
    <property type="match status" value="1"/>
</dbReference>
<dbReference type="Proteomes" id="UP000472264">
    <property type="component" value="Chromosome 15"/>
</dbReference>
<keyword evidence="5" id="KW-0472">Membrane</keyword>
<proteinExistence type="predicted"/>
<dbReference type="OrthoDB" id="406800at2759"/>
<evidence type="ECO:0000256" key="3">
    <source>
        <dbReference type="PROSITE-ProRule" id="PRU00500"/>
    </source>
</evidence>
<keyword evidence="8" id="KW-1185">Reference proteome</keyword>
<name>A0A665X1N2_ECHNA</name>
<feature type="region of interest" description="Disordered" evidence="4">
    <location>
        <begin position="1"/>
        <end position="31"/>
    </location>
</feature>
<dbReference type="AlphaFoldDB" id="A0A665X1N2"/>
<accession>A0A665X1N2</accession>
<dbReference type="GO" id="GO:0006955">
    <property type="term" value="P:immune response"/>
    <property type="evidence" value="ECO:0007669"/>
    <property type="project" value="InterPro"/>
</dbReference>
<feature type="disulfide bond" evidence="2 3">
    <location>
        <begin position="126"/>
        <end position="145"/>
    </location>
</feature>
<dbReference type="GO" id="GO:0016020">
    <property type="term" value="C:membrane"/>
    <property type="evidence" value="ECO:0007669"/>
    <property type="project" value="InterPro"/>
</dbReference>
<organism evidence="7 8">
    <name type="scientific">Echeneis naucrates</name>
    <name type="common">Live sharksucker</name>
    <dbReference type="NCBI Taxonomy" id="173247"/>
    <lineage>
        <taxon>Eukaryota</taxon>
        <taxon>Metazoa</taxon>
        <taxon>Chordata</taxon>
        <taxon>Craniata</taxon>
        <taxon>Vertebrata</taxon>
        <taxon>Euteleostomi</taxon>
        <taxon>Actinopterygii</taxon>
        <taxon>Neopterygii</taxon>
        <taxon>Teleostei</taxon>
        <taxon>Neoteleostei</taxon>
        <taxon>Acanthomorphata</taxon>
        <taxon>Carangaria</taxon>
        <taxon>Carangiformes</taxon>
        <taxon>Echeneidae</taxon>
        <taxon>Echeneis</taxon>
    </lineage>
</organism>
<dbReference type="Pfam" id="PF00086">
    <property type="entry name" value="Thyroglobulin_1"/>
    <property type="match status" value="1"/>
</dbReference>
<feature type="domain" description="Thyroglobulin type-1" evidence="6">
    <location>
        <begin position="123"/>
        <end position="184"/>
    </location>
</feature>
<feature type="disulfide bond" evidence="2">
    <location>
        <begin position="156"/>
        <end position="161"/>
    </location>
</feature>
<evidence type="ECO:0000259" key="6">
    <source>
        <dbReference type="PROSITE" id="PS51162"/>
    </source>
</evidence>
<dbReference type="Gene3D" id="4.10.800.10">
    <property type="entry name" value="Thyroglobulin type-1"/>
    <property type="match status" value="1"/>
</dbReference>